<dbReference type="EMBL" id="FO117623">
    <property type="protein sequence ID" value="CCG05349.1"/>
    <property type="molecule type" value="Genomic_DNA"/>
</dbReference>
<accession>H6RQI1</accession>
<feature type="compositionally biased region" description="Basic and acidic residues" evidence="1">
    <location>
        <begin position="48"/>
        <end position="62"/>
    </location>
</feature>
<sequence>MPGGVGPEQLEEHVTESPGDFAGASSRSTKHNPRLDEELEHETQGMMKAERATRAHEWREVEPVAEGGPDIDTDPAGTLVGGTPVGMTEDAVVARAELARWLTRQPFPGTREDLVEAARDHRAPDVVVAELERLPEGGTFERIGDVARALGYPTETGPGPGAQDPEPPASS</sequence>
<evidence type="ECO:0000313" key="3">
    <source>
        <dbReference type="Proteomes" id="UP000007517"/>
    </source>
</evidence>
<feature type="region of interest" description="Disordered" evidence="1">
    <location>
        <begin position="1"/>
        <end position="84"/>
    </location>
</feature>
<name>H6RQI1_BLASD</name>
<evidence type="ECO:0008006" key="4">
    <source>
        <dbReference type="Google" id="ProtNLM"/>
    </source>
</evidence>
<dbReference type="InterPro" id="IPR021527">
    <property type="entry name" value="DUF2795"/>
</dbReference>
<evidence type="ECO:0000256" key="1">
    <source>
        <dbReference type="SAM" id="MobiDB-lite"/>
    </source>
</evidence>
<gene>
    <name evidence="2" type="ordered locus">BLASA_4546</name>
</gene>
<evidence type="ECO:0000313" key="2">
    <source>
        <dbReference type="EMBL" id="CCG05349.1"/>
    </source>
</evidence>
<dbReference type="OrthoDB" id="5519961at2"/>
<reference evidence="3" key="2">
    <citation type="submission" date="2012-02" db="EMBL/GenBank/DDBJ databases">
        <title>Complete genome sequence of Blastococcus saxobsidens strain DD2.</title>
        <authorList>
            <person name="Genoscope."/>
        </authorList>
    </citation>
    <scope>NUCLEOTIDE SEQUENCE [LARGE SCALE GENOMIC DNA]</scope>
    <source>
        <strain evidence="3">DD2</strain>
    </source>
</reference>
<dbReference type="eggNOG" id="ENOG50334YE">
    <property type="taxonomic scope" value="Bacteria"/>
</dbReference>
<dbReference type="KEGG" id="bsd:BLASA_4546"/>
<reference evidence="2 3" key="1">
    <citation type="journal article" date="2012" name="J. Bacteriol.">
        <title>Genome Sequence of Blastococcus saxobsidens DD2, a Stone-Inhabiting Bacterium.</title>
        <authorList>
            <person name="Chouaia B."/>
            <person name="Crotti E."/>
            <person name="Brusetti L."/>
            <person name="Daffonchio D."/>
            <person name="Essoussi I."/>
            <person name="Nouioui I."/>
            <person name="Sbissi I."/>
            <person name="Ghodhbane-Gtari F."/>
            <person name="Gtari M."/>
            <person name="Vacherie B."/>
            <person name="Barbe V."/>
            <person name="Medigue C."/>
            <person name="Gury J."/>
            <person name="Pujic P."/>
            <person name="Normand P."/>
        </authorList>
    </citation>
    <scope>NUCLEOTIDE SEQUENCE [LARGE SCALE GENOMIC DNA]</scope>
    <source>
        <strain evidence="2 3">DD2</strain>
    </source>
</reference>
<dbReference type="HOGENOM" id="CLU_133101_0_0_11"/>
<feature type="region of interest" description="Disordered" evidence="1">
    <location>
        <begin position="150"/>
        <end position="171"/>
    </location>
</feature>
<dbReference type="AlphaFoldDB" id="H6RQI1"/>
<organism evidence="2 3">
    <name type="scientific">Blastococcus saxobsidens (strain DD2)</name>
    <dbReference type="NCBI Taxonomy" id="1146883"/>
    <lineage>
        <taxon>Bacteria</taxon>
        <taxon>Bacillati</taxon>
        <taxon>Actinomycetota</taxon>
        <taxon>Actinomycetes</taxon>
        <taxon>Geodermatophilales</taxon>
        <taxon>Geodermatophilaceae</taxon>
        <taxon>Blastococcus</taxon>
    </lineage>
</organism>
<protein>
    <recommendedName>
        <fullName evidence="4">DUF2795 domain-containing protein</fullName>
    </recommendedName>
</protein>
<dbReference type="Proteomes" id="UP000007517">
    <property type="component" value="Chromosome"/>
</dbReference>
<keyword evidence="3" id="KW-1185">Reference proteome</keyword>
<dbReference type="STRING" id="1146883.BLASA_4546"/>
<proteinExistence type="predicted"/>
<dbReference type="Pfam" id="PF11387">
    <property type="entry name" value="DUF2795"/>
    <property type="match status" value="1"/>
</dbReference>